<organism evidence="3 4">
    <name type="scientific">Streptomyces polygonati</name>
    <dbReference type="NCBI Taxonomy" id="1617087"/>
    <lineage>
        <taxon>Bacteria</taxon>
        <taxon>Bacillati</taxon>
        <taxon>Actinomycetota</taxon>
        <taxon>Actinomycetes</taxon>
        <taxon>Kitasatosporales</taxon>
        <taxon>Streptomycetaceae</taxon>
        <taxon>Streptomyces</taxon>
    </lineage>
</organism>
<accession>A0ABV8HMP2</accession>
<evidence type="ECO:0008006" key="5">
    <source>
        <dbReference type="Google" id="ProtNLM"/>
    </source>
</evidence>
<reference evidence="4" key="1">
    <citation type="journal article" date="2019" name="Int. J. Syst. Evol. Microbiol.">
        <title>The Global Catalogue of Microorganisms (GCM) 10K type strain sequencing project: providing services to taxonomists for standard genome sequencing and annotation.</title>
        <authorList>
            <consortium name="The Broad Institute Genomics Platform"/>
            <consortium name="The Broad Institute Genome Sequencing Center for Infectious Disease"/>
            <person name="Wu L."/>
            <person name="Ma J."/>
        </authorList>
    </citation>
    <scope>NUCLEOTIDE SEQUENCE [LARGE SCALE GENOMIC DNA]</scope>
    <source>
        <strain evidence="4">CGMCC 4.7237</strain>
    </source>
</reference>
<comment type="caution">
    <text evidence="3">The sequence shown here is derived from an EMBL/GenBank/DDBJ whole genome shotgun (WGS) entry which is preliminary data.</text>
</comment>
<keyword evidence="2" id="KW-1133">Transmembrane helix</keyword>
<proteinExistence type="predicted"/>
<gene>
    <name evidence="3" type="ORF">ACFO3J_17210</name>
</gene>
<protein>
    <recommendedName>
        <fullName evidence="5">Tetratricopeptide repeat protein</fullName>
    </recommendedName>
</protein>
<evidence type="ECO:0000256" key="2">
    <source>
        <dbReference type="SAM" id="Phobius"/>
    </source>
</evidence>
<evidence type="ECO:0000256" key="1">
    <source>
        <dbReference type="SAM" id="Coils"/>
    </source>
</evidence>
<feature type="transmembrane region" description="Helical" evidence="2">
    <location>
        <begin position="301"/>
        <end position="322"/>
    </location>
</feature>
<dbReference type="RefSeq" id="WP_386430310.1">
    <property type="nucleotide sequence ID" value="NZ_JBHSBB010000011.1"/>
</dbReference>
<feature type="coiled-coil region" evidence="1">
    <location>
        <begin position="229"/>
        <end position="256"/>
    </location>
</feature>
<name>A0ABV8HMP2_9ACTN</name>
<feature type="transmembrane region" description="Helical" evidence="2">
    <location>
        <begin position="270"/>
        <end position="289"/>
    </location>
</feature>
<feature type="transmembrane region" description="Helical" evidence="2">
    <location>
        <begin position="328"/>
        <end position="344"/>
    </location>
</feature>
<evidence type="ECO:0000313" key="4">
    <source>
        <dbReference type="Proteomes" id="UP001595765"/>
    </source>
</evidence>
<dbReference type="SUPFAM" id="SSF48452">
    <property type="entry name" value="TPR-like"/>
    <property type="match status" value="1"/>
</dbReference>
<evidence type="ECO:0000313" key="3">
    <source>
        <dbReference type="EMBL" id="MFC4033215.1"/>
    </source>
</evidence>
<keyword evidence="1" id="KW-0175">Coiled coil</keyword>
<keyword evidence="2" id="KW-0472">Membrane</keyword>
<dbReference type="Gene3D" id="1.25.40.10">
    <property type="entry name" value="Tetratricopeptide repeat domain"/>
    <property type="match status" value="1"/>
</dbReference>
<dbReference type="Proteomes" id="UP001595765">
    <property type="component" value="Unassembled WGS sequence"/>
</dbReference>
<keyword evidence="4" id="KW-1185">Reference proteome</keyword>
<keyword evidence="2" id="KW-0812">Transmembrane</keyword>
<dbReference type="EMBL" id="JBHSBB010000011">
    <property type="protein sequence ID" value="MFC4033215.1"/>
    <property type="molecule type" value="Genomic_DNA"/>
</dbReference>
<dbReference type="InterPro" id="IPR011990">
    <property type="entry name" value="TPR-like_helical_dom_sf"/>
</dbReference>
<sequence>MSPGEIAAALGALPPFESAEHHSAAMTVCTALADADLEQLEALIGDASDPLRSFNAFYVLLARHRRALDSTRFRTIYLRYAARFASVPMRAVLESDLALLDPMGPNLVAALRHAAAALAAYPDNLALVAHHSRVLAEYGWSGAEVAEDDLRAALAQVDRAVEISPEQPRYRAVRAQLAALTGDFDTALASIQRAMDLENSARSGYAVRVVEYHRIRADIVLRRETQAIRRGLRETADRLEASMKAQVERVAEETRAHQQAEITRLRSETLGTLGLLAAVIAFIVTSTQIAQDQPLRDALRLLAALSGMLTLVFTAFGAVFGVGRHTRLIIPAVLGAALFALAWIPA</sequence>